<dbReference type="Proteomes" id="UP000199251">
    <property type="component" value="Unassembled WGS sequence"/>
</dbReference>
<protein>
    <submittedName>
        <fullName evidence="1">Uncharacterized protein</fullName>
    </submittedName>
</protein>
<name>A0A0E3WD78_MYCLN</name>
<organism evidence="1 2">
    <name type="scientific">Mycobacterium lentiflavum</name>
    <dbReference type="NCBI Taxonomy" id="141349"/>
    <lineage>
        <taxon>Bacteria</taxon>
        <taxon>Bacillati</taxon>
        <taxon>Actinomycetota</taxon>
        <taxon>Actinomycetes</taxon>
        <taxon>Mycobacteriales</taxon>
        <taxon>Mycobacteriaceae</taxon>
        <taxon>Mycobacterium</taxon>
        <taxon>Mycobacterium simiae complex</taxon>
    </lineage>
</organism>
<dbReference type="EMBL" id="CTEE01000001">
    <property type="protein sequence ID" value="CQD18434.1"/>
    <property type="molecule type" value="Genomic_DNA"/>
</dbReference>
<evidence type="ECO:0000313" key="1">
    <source>
        <dbReference type="EMBL" id="CQD18434.1"/>
    </source>
</evidence>
<accession>A0A0E3WD78</accession>
<evidence type="ECO:0000313" key="2">
    <source>
        <dbReference type="Proteomes" id="UP000199251"/>
    </source>
</evidence>
<proteinExistence type="predicted"/>
<reference evidence="1 2" key="1">
    <citation type="submission" date="2015-03" db="EMBL/GenBank/DDBJ databases">
        <authorList>
            <person name="Urmite Genomes"/>
        </authorList>
    </citation>
    <scope>NUCLEOTIDE SEQUENCE [LARGE SCALE GENOMIC DNA]</scope>
    <source>
        <strain evidence="1 2">CSUR P1491</strain>
    </source>
</reference>
<sequence>MCAAGIHLADVKQPSRYLKTPEIPRDSGVLRARMRQDADLIEIWSTWVYPGGLPQAPVM</sequence>
<dbReference type="AlphaFoldDB" id="A0A0E3WD78"/>
<gene>
    <name evidence="1" type="ORF">BN1232_04222</name>
</gene>